<dbReference type="PANTHER" id="PTHR10584">
    <property type="entry name" value="SUGAR KINASE"/>
    <property type="match status" value="1"/>
</dbReference>
<dbReference type="InterPro" id="IPR011611">
    <property type="entry name" value="PfkB_dom"/>
</dbReference>
<evidence type="ECO:0000259" key="3">
    <source>
        <dbReference type="Pfam" id="PF00294"/>
    </source>
</evidence>
<dbReference type="Proteomes" id="UP001596303">
    <property type="component" value="Unassembled WGS sequence"/>
</dbReference>
<sequence length="306" mass="32146">MTDLVCIGLTTLDILGRPVRELPKGGATAWIDEIALAPAGTAGGCAVVASRLGLKTQLASLTGEDRIGRVLRQLFEEEGVGVEHLKTTSDLPTSTTILLIQQDGERPNLHMLGASVLSDFTPDSIDCAKTASYLHFGGVGFPNLTTTKTLNALTDIRESGTRITCDLISPQPETLDFLKKLLPLVDVFMPSLAEAEALLGTQDPESAARTFVELGAGACIVKVGGEGSVGYADGNIIHCPARKIDVVDTTSCGDSYCAGFIAGRCKGQDFETAMQTATLTASLVAQGTGTLGKLETYEQIEGLRTL</sequence>
<dbReference type="EMBL" id="JBHSSW010000005">
    <property type="protein sequence ID" value="MFC6197669.1"/>
    <property type="molecule type" value="Genomic_DNA"/>
</dbReference>
<organism evidence="4 5">
    <name type="scientific">Ponticaulis profundi</name>
    <dbReference type="NCBI Taxonomy" id="2665222"/>
    <lineage>
        <taxon>Bacteria</taxon>
        <taxon>Pseudomonadati</taxon>
        <taxon>Pseudomonadota</taxon>
        <taxon>Alphaproteobacteria</taxon>
        <taxon>Hyphomonadales</taxon>
        <taxon>Hyphomonadaceae</taxon>
        <taxon>Ponticaulis</taxon>
    </lineage>
</organism>
<dbReference type="SUPFAM" id="SSF53613">
    <property type="entry name" value="Ribokinase-like"/>
    <property type="match status" value="1"/>
</dbReference>
<accession>A0ABW1S827</accession>
<evidence type="ECO:0000313" key="5">
    <source>
        <dbReference type="Proteomes" id="UP001596303"/>
    </source>
</evidence>
<dbReference type="EC" id="2.7.1.-" evidence="4"/>
<evidence type="ECO:0000256" key="2">
    <source>
        <dbReference type="ARBA" id="ARBA00022777"/>
    </source>
</evidence>
<gene>
    <name evidence="4" type="ORF">ACFQDM_06240</name>
</gene>
<evidence type="ECO:0000313" key="4">
    <source>
        <dbReference type="EMBL" id="MFC6197669.1"/>
    </source>
</evidence>
<dbReference type="GO" id="GO:0016301">
    <property type="term" value="F:kinase activity"/>
    <property type="evidence" value="ECO:0007669"/>
    <property type="project" value="UniProtKB-KW"/>
</dbReference>
<dbReference type="Gene3D" id="3.40.1190.20">
    <property type="match status" value="1"/>
</dbReference>
<evidence type="ECO:0000256" key="1">
    <source>
        <dbReference type="ARBA" id="ARBA00022679"/>
    </source>
</evidence>
<dbReference type="Pfam" id="PF00294">
    <property type="entry name" value="PfkB"/>
    <property type="match status" value="1"/>
</dbReference>
<dbReference type="CDD" id="cd01166">
    <property type="entry name" value="KdgK"/>
    <property type="match status" value="1"/>
</dbReference>
<comment type="caution">
    <text evidence="4">The sequence shown here is derived from an EMBL/GenBank/DDBJ whole genome shotgun (WGS) entry which is preliminary data.</text>
</comment>
<reference evidence="5" key="1">
    <citation type="journal article" date="2019" name="Int. J. Syst. Evol. Microbiol.">
        <title>The Global Catalogue of Microorganisms (GCM) 10K type strain sequencing project: providing services to taxonomists for standard genome sequencing and annotation.</title>
        <authorList>
            <consortium name="The Broad Institute Genomics Platform"/>
            <consortium name="The Broad Institute Genome Sequencing Center for Infectious Disease"/>
            <person name="Wu L."/>
            <person name="Ma J."/>
        </authorList>
    </citation>
    <scope>NUCLEOTIDE SEQUENCE [LARGE SCALE GENOMIC DNA]</scope>
    <source>
        <strain evidence="5">CGMCC-1.15741</strain>
    </source>
</reference>
<dbReference type="PANTHER" id="PTHR10584:SF166">
    <property type="entry name" value="RIBOKINASE"/>
    <property type="match status" value="1"/>
</dbReference>
<keyword evidence="1 4" id="KW-0808">Transferase</keyword>
<dbReference type="RefSeq" id="WP_377376900.1">
    <property type="nucleotide sequence ID" value="NZ_JBHSSW010000005.1"/>
</dbReference>
<feature type="domain" description="Carbohydrate kinase PfkB" evidence="3">
    <location>
        <begin position="1"/>
        <end position="293"/>
    </location>
</feature>
<keyword evidence="5" id="KW-1185">Reference proteome</keyword>
<keyword evidence="2 4" id="KW-0418">Kinase</keyword>
<name>A0ABW1S827_9PROT</name>
<proteinExistence type="predicted"/>
<dbReference type="InterPro" id="IPR029056">
    <property type="entry name" value="Ribokinase-like"/>
</dbReference>
<protein>
    <submittedName>
        <fullName evidence="4">Carbohydrate kinase family protein</fullName>
        <ecNumber evidence="4">2.7.1.-</ecNumber>
    </submittedName>
</protein>